<organism evidence="1 2">
    <name type="scientific">Dreissena polymorpha</name>
    <name type="common">Zebra mussel</name>
    <name type="synonym">Mytilus polymorpha</name>
    <dbReference type="NCBI Taxonomy" id="45954"/>
    <lineage>
        <taxon>Eukaryota</taxon>
        <taxon>Metazoa</taxon>
        <taxon>Spiralia</taxon>
        <taxon>Lophotrochozoa</taxon>
        <taxon>Mollusca</taxon>
        <taxon>Bivalvia</taxon>
        <taxon>Autobranchia</taxon>
        <taxon>Heteroconchia</taxon>
        <taxon>Euheterodonta</taxon>
        <taxon>Imparidentia</taxon>
        <taxon>Neoheterodontei</taxon>
        <taxon>Myida</taxon>
        <taxon>Dreissenoidea</taxon>
        <taxon>Dreissenidae</taxon>
        <taxon>Dreissena</taxon>
    </lineage>
</organism>
<reference evidence="1" key="1">
    <citation type="journal article" date="2019" name="bioRxiv">
        <title>The Genome of the Zebra Mussel, Dreissena polymorpha: A Resource for Invasive Species Research.</title>
        <authorList>
            <person name="McCartney M.A."/>
            <person name="Auch B."/>
            <person name="Kono T."/>
            <person name="Mallez S."/>
            <person name="Zhang Y."/>
            <person name="Obille A."/>
            <person name="Becker A."/>
            <person name="Abrahante J.E."/>
            <person name="Garbe J."/>
            <person name="Badalamenti J.P."/>
            <person name="Herman A."/>
            <person name="Mangelson H."/>
            <person name="Liachko I."/>
            <person name="Sullivan S."/>
            <person name="Sone E.D."/>
            <person name="Koren S."/>
            <person name="Silverstein K.A.T."/>
            <person name="Beckman K.B."/>
            <person name="Gohl D.M."/>
        </authorList>
    </citation>
    <scope>NUCLEOTIDE SEQUENCE</scope>
    <source>
        <strain evidence="1">Duluth1</strain>
        <tissue evidence="1">Whole animal</tissue>
    </source>
</reference>
<protein>
    <submittedName>
        <fullName evidence="1">Uncharacterized protein</fullName>
    </submittedName>
</protein>
<evidence type="ECO:0000313" key="2">
    <source>
        <dbReference type="Proteomes" id="UP000828390"/>
    </source>
</evidence>
<reference evidence="1" key="2">
    <citation type="submission" date="2020-11" db="EMBL/GenBank/DDBJ databases">
        <authorList>
            <person name="McCartney M.A."/>
            <person name="Auch B."/>
            <person name="Kono T."/>
            <person name="Mallez S."/>
            <person name="Becker A."/>
            <person name="Gohl D.M."/>
            <person name="Silverstein K.A.T."/>
            <person name="Koren S."/>
            <person name="Bechman K.B."/>
            <person name="Herman A."/>
            <person name="Abrahante J.E."/>
            <person name="Garbe J."/>
        </authorList>
    </citation>
    <scope>NUCLEOTIDE SEQUENCE</scope>
    <source>
        <strain evidence="1">Duluth1</strain>
        <tissue evidence="1">Whole animal</tissue>
    </source>
</reference>
<keyword evidence="2" id="KW-1185">Reference proteome</keyword>
<proteinExistence type="predicted"/>
<evidence type="ECO:0000313" key="1">
    <source>
        <dbReference type="EMBL" id="KAH3771273.1"/>
    </source>
</evidence>
<dbReference type="AlphaFoldDB" id="A0A9D4IGR4"/>
<comment type="caution">
    <text evidence="1">The sequence shown here is derived from an EMBL/GenBank/DDBJ whole genome shotgun (WGS) entry which is preliminary data.</text>
</comment>
<name>A0A9D4IGR4_DREPO</name>
<sequence>MAEAGRSFKSGLMAVRIFIGNSVTMKTVLDLSTRNTGWVLNTFTRLHLAVPTNSVWTLYVRTEARDTMCTRALVFSLERTTH</sequence>
<dbReference type="Proteomes" id="UP000828390">
    <property type="component" value="Unassembled WGS sequence"/>
</dbReference>
<dbReference type="EMBL" id="JAIWYP010000009">
    <property type="protein sequence ID" value="KAH3771273.1"/>
    <property type="molecule type" value="Genomic_DNA"/>
</dbReference>
<accession>A0A9D4IGR4</accession>
<gene>
    <name evidence="1" type="ORF">DPMN_172586</name>
</gene>